<gene>
    <name evidence="6" type="ORF">C8E87_7416</name>
</gene>
<dbReference type="Gene3D" id="3.30.565.10">
    <property type="entry name" value="Histidine kinase-like ATPase, C-terminal domain"/>
    <property type="match status" value="1"/>
</dbReference>
<evidence type="ECO:0000313" key="7">
    <source>
        <dbReference type="Proteomes" id="UP000294901"/>
    </source>
</evidence>
<dbReference type="CDD" id="cd16917">
    <property type="entry name" value="HATPase_UhpB-NarQ-NarX-like"/>
    <property type="match status" value="1"/>
</dbReference>
<evidence type="ECO:0000313" key="6">
    <source>
        <dbReference type="EMBL" id="TDO31977.1"/>
    </source>
</evidence>
<dbReference type="SUPFAM" id="SSF55874">
    <property type="entry name" value="ATPase domain of HSP90 chaperone/DNA topoisomerase II/histidine kinase"/>
    <property type="match status" value="1"/>
</dbReference>
<dbReference type="Gene3D" id="3.30.450.40">
    <property type="match status" value="1"/>
</dbReference>
<reference evidence="6 7" key="1">
    <citation type="submission" date="2019-03" db="EMBL/GenBank/DDBJ databases">
        <title>Sequencing the genomes of 1000 actinobacteria strains.</title>
        <authorList>
            <person name="Klenk H.-P."/>
        </authorList>
    </citation>
    <scope>NUCLEOTIDE SEQUENCE [LARGE SCALE GENOMIC DNA]</scope>
    <source>
        <strain evidence="6 7">DSM 43805</strain>
    </source>
</reference>
<dbReference type="Gene3D" id="1.20.5.1930">
    <property type="match status" value="1"/>
</dbReference>
<dbReference type="Pfam" id="PF07730">
    <property type="entry name" value="HisKA_3"/>
    <property type="match status" value="1"/>
</dbReference>
<accession>A0A4R6J9S2</accession>
<evidence type="ECO:0000256" key="3">
    <source>
        <dbReference type="ARBA" id="ARBA00023012"/>
    </source>
</evidence>
<evidence type="ECO:0000256" key="2">
    <source>
        <dbReference type="ARBA" id="ARBA00022777"/>
    </source>
</evidence>
<dbReference type="Pfam" id="PF02518">
    <property type="entry name" value="HATPase_c"/>
    <property type="match status" value="1"/>
</dbReference>
<organism evidence="6 7">
    <name type="scientific">Paractinoplanes brasiliensis</name>
    <dbReference type="NCBI Taxonomy" id="52695"/>
    <lineage>
        <taxon>Bacteria</taxon>
        <taxon>Bacillati</taxon>
        <taxon>Actinomycetota</taxon>
        <taxon>Actinomycetes</taxon>
        <taxon>Micromonosporales</taxon>
        <taxon>Micromonosporaceae</taxon>
        <taxon>Paractinoplanes</taxon>
    </lineage>
</organism>
<keyword evidence="2 6" id="KW-0418">Kinase</keyword>
<evidence type="ECO:0000259" key="5">
    <source>
        <dbReference type="SMART" id="SM00387"/>
    </source>
</evidence>
<dbReference type="InterPro" id="IPR029016">
    <property type="entry name" value="GAF-like_dom_sf"/>
</dbReference>
<dbReference type="GO" id="GO:0046983">
    <property type="term" value="F:protein dimerization activity"/>
    <property type="evidence" value="ECO:0007669"/>
    <property type="project" value="InterPro"/>
</dbReference>
<feature type="region of interest" description="Disordered" evidence="4">
    <location>
        <begin position="1"/>
        <end position="20"/>
    </location>
</feature>
<dbReference type="EMBL" id="SNWR01000002">
    <property type="protein sequence ID" value="TDO31977.1"/>
    <property type="molecule type" value="Genomic_DNA"/>
</dbReference>
<dbReference type="Proteomes" id="UP000294901">
    <property type="component" value="Unassembled WGS sequence"/>
</dbReference>
<dbReference type="AlphaFoldDB" id="A0A4R6J9S2"/>
<dbReference type="InterPro" id="IPR011712">
    <property type="entry name" value="Sig_transdc_His_kin_sub3_dim/P"/>
</dbReference>
<dbReference type="InterPro" id="IPR003594">
    <property type="entry name" value="HATPase_dom"/>
</dbReference>
<name>A0A4R6J9S2_9ACTN</name>
<feature type="domain" description="Histidine kinase/HSP90-like ATPase" evidence="5">
    <location>
        <begin position="189"/>
        <end position="278"/>
    </location>
</feature>
<dbReference type="PANTHER" id="PTHR24421">
    <property type="entry name" value="NITRATE/NITRITE SENSOR PROTEIN NARX-RELATED"/>
    <property type="match status" value="1"/>
</dbReference>
<proteinExistence type="predicted"/>
<dbReference type="GO" id="GO:0016020">
    <property type="term" value="C:membrane"/>
    <property type="evidence" value="ECO:0007669"/>
    <property type="project" value="InterPro"/>
</dbReference>
<dbReference type="SUPFAM" id="SSF55781">
    <property type="entry name" value="GAF domain-like"/>
    <property type="match status" value="1"/>
</dbReference>
<sequence>MVGPDDRRLGVIGTESPDGESLPLRVGGRDLGVLRVSARGPGETYTDADRHLLTALAPPVAVAVRALELADALEVEHRRVLTATRAERERVRHELHDGLLSRLFGIRMGLTGVDDALRTGDSDAARTQLAAMRTAVRDANEETRRIAAAQRPIALDEWGLVPAIRGHTVAASGPTVTVTAELLPVLSPQVEEAAYHIAIEAMTNAARHADGSRIDVELAVDGDDLVLTVSDDGSGGRSAPEGIGLSSMRSRAAGAGGKLDLDIGPTGTTVTATLRLEEP</sequence>
<dbReference type="InterPro" id="IPR036890">
    <property type="entry name" value="HATPase_C_sf"/>
</dbReference>
<evidence type="ECO:0000256" key="1">
    <source>
        <dbReference type="ARBA" id="ARBA00022679"/>
    </source>
</evidence>
<comment type="caution">
    <text evidence="6">The sequence shown here is derived from an EMBL/GenBank/DDBJ whole genome shotgun (WGS) entry which is preliminary data.</text>
</comment>
<keyword evidence="1" id="KW-0808">Transferase</keyword>
<keyword evidence="3" id="KW-0902">Two-component regulatory system</keyword>
<protein>
    <submittedName>
        <fullName evidence="6">Histidine kinase/DNA gyrase B/HSP90-like ATPase</fullName>
    </submittedName>
</protein>
<dbReference type="GO" id="GO:0000155">
    <property type="term" value="F:phosphorelay sensor kinase activity"/>
    <property type="evidence" value="ECO:0007669"/>
    <property type="project" value="InterPro"/>
</dbReference>
<dbReference type="InterPro" id="IPR050482">
    <property type="entry name" value="Sensor_HK_TwoCompSys"/>
</dbReference>
<dbReference type="SMART" id="SM00387">
    <property type="entry name" value="HATPase_c"/>
    <property type="match status" value="1"/>
</dbReference>
<keyword evidence="7" id="KW-1185">Reference proteome</keyword>
<evidence type="ECO:0000256" key="4">
    <source>
        <dbReference type="SAM" id="MobiDB-lite"/>
    </source>
</evidence>